<evidence type="ECO:0000256" key="8">
    <source>
        <dbReference type="ARBA" id="ARBA00023043"/>
    </source>
</evidence>
<evidence type="ECO:0000256" key="12">
    <source>
        <dbReference type="PIRSR" id="PIRSR001220-2"/>
    </source>
</evidence>
<accession>A0A7M7MFG5</accession>
<dbReference type="InParanoid" id="A0A7M7MFG5"/>
<feature type="binding site" evidence="12">
    <location>
        <begin position="173"/>
        <end position="174"/>
    </location>
    <ligand>
        <name>substrate</name>
    </ligand>
</feature>
<evidence type="ECO:0000256" key="2">
    <source>
        <dbReference type="ARBA" id="ARBA00012920"/>
    </source>
</evidence>
<organism evidence="18 19">
    <name type="scientific">Varroa destructor</name>
    <name type="common">Honeybee mite</name>
    <dbReference type="NCBI Taxonomy" id="109461"/>
    <lineage>
        <taxon>Eukaryota</taxon>
        <taxon>Metazoa</taxon>
        <taxon>Ecdysozoa</taxon>
        <taxon>Arthropoda</taxon>
        <taxon>Chelicerata</taxon>
        <taxon>Arachnida</taxon>
        <taxon>Acari</taxon>
        <taxon>Parasitiformes</taxon>
        <taxon>Mesostigmata</taxon>
        <taxon>Gamasina</taxon>
        <taxon>Dermanyssoidea</taxon>
        <taxon>Varroidae</taxon>
        <taxon>Varroa</taxon>
    </lineage>
</organism>
<dbReference type="FunFam" id="3.40.50.1170:FF:000003">
    <property type="entry name" value="60 kDa lysophospholipase"/>
    <property type="match status" value="1"/>
</dbReference>
<evidence type="ECO:0000256" key="11">
    <source>
        <dbReference type="PIRSR" id="PIRSR001220-1"/>
    </source>
</evidence>
<reference evidence="18" key="1">
    <citation type="submission" date="2021-01" db="UniProtKB">
        <authorList>
            <consortium name="EnsemblMetazoa"/>
        </authorList>
    </citation>
    <scope>IDENTIFICATION</scope>
</reference>
<dbReference type="InterPro" id="IPR036152">
    <property type="entry name" value="Asp/glu_Ase-like_sf"/>
</dbReference>
<feature type="repeat" description="ANK" evidence="13">
    <location>
        <begin position="585"/>
        <end position="617"/>
    </location>
</feature>
<evidence type="ECO:0000259" key="16">
    <source>
        <dbReference type="Pfam" id="PF00710"/>
    </source>
</evidence>
<keyword evidence="9" id="KW-0472">Membrane</keyword>
<dbReference type="OMA" id="EWDLANK"/>
<dbReference type="Pfam" id="PF17763">
    <property type="entry name" value="Asparaginase_C"/>
    <property type="match status" value="1"/>
</dbReference>
<feature type="region of interest" description="Disordered" evidence="15">
    <location>
        <begin position="641"/>
        <end position="719"/>
    </location>
</feature>
<dbReference type="SMART" id="SM00248">
    <property type="entry name" value="ANK"/>
    <property type="match status" value="4"/>
</dbReference>
<feature type="region of interest" description="Disordered" evidence="15">
    <location>
        <begin position="1"/>
        <end position="27"/>
    </location>
</feature>
<dbReference type="PIRSF" id="PIRSF001220">
    <property type="entry name" value="L-ASNase_gatD"/>
    <property type="match status" value="1"/>
</dbReference>
<keyword evidence="4" id="KW-1052">Target cell membrane</keyword>
<evidence type="ECO:0000256" key="1">
    <source>
        <dbReference type="ARBA" id="ARBA00004175"/>
    </source>
</evidence>
<dbReference type="InterPro" id="IPR040919">
    <property type="entry name" value="Asparaginase_C"/>
</dbReference>
<dbReference type="Gene3D" id="3.40.50.1170">
    <property type="entry name" value="L-asparaginase, N-terminal domain"/>
    <property type="match status" value="1"/>
</dbReference>
<feature type="compositionally biased region" description="Polar residues" evidence="15">
    <location>
        <begin position="705"/>
        <end position="715"/>
    </location>
</feature>
<dbReference type="GO" id="GO:0006887">
    <property type="term" value="P:exocytosis"/>
    <property type="evidence" value="ECO:0007669"/>
    <property type="project" value="UniProtKB-KW"/>
</dbReference>
<keyword evidence="3" id="KW-0268">Exocytosis</keyword>
<dbReference type="InterPro" id="IPR027474">
    <property type="entry name" value="L-asparaginase_N"/>
</dbReference>
<evidence type="ECO:0000259" key="17">
    <source>
        <dbReference type="Pfam" id="PF17763"/>
    </source>
</evidence>
<evidence type="ECO:0000256" key="10">
    <source>
        <dbReference type="ARBA" id="ARBA00061199"/>
    </source>
</evidence>
<keyword evidence="5" id="KW-0677">Repeat</keyword>
<dbReference type="PROSITE" id="PS51732">
    <property type="entry name" value="ASN_GLN_ASE_3"/>
    <property type="match status" value="1"/>
</dbReference>
<dbReference type="GO" id="GO:0009066">
    <property type="term" value="P:aspartate family amino acid metabolic process"/>
    <property type="evidence" value="ECO:0007669"/>
    <property type="project" value="UniProtKB-ARBA"/>
</dbReference>
<keyword evidence="7" id="KW-0528">Neurotoxin</keyword>
<keyword evidence="8 13" id="KW-0040">ANK repeat</keyword>
<evidence type="ECO:0000313" key="19">
    <source>
        <dbReference type="Proteomes" id="UP000594260"/>
    </source>
</evidence>
<evidence type="ECO:0000256" key="9">
    <source>
        <dbReference type="ARBA" id="ARBA00023298"/>
    </source>
</evidence>
<evidence type="ECO:0000313" key="18">
    <source>
        <dbReference type="EnsemblMetazoa" id="XP_022672755"/>
    </source>
</evidence>
<dbReference type="AlphaFoldDB" id="A0A7M7MFG5"/>
<dbReference type="InterPro" id="IPR037152">
    <property type="entry name" value="L-asparaginase_N_sf"/>
</dbReference>
<dbReference type="PROSITE" id="PS50297">
    <property type="entry name" value="ANK_REP_REGION"/>
    <property type="match status" value="1"/>
</dbReference>
<dbReference type="FunFam" id="3.40.50.40:FF:000001">
    <property type="entry name" value="L-asparaginase 1"/>
    <property type="match status" value="1"/>
</dbReference>
<feature type="active site" description="O-isoaspartyl threonine intermediate" evidence="11">
    <location>
        <position position="72"/>
    </location>
</feature>
<dbReference type="PRINTS" id="PR00139">
    <property type="entry name" value="ASNGLNASE"/>
</dbReference>
<dbReference type="GO" id="GO:0004067">
    <property type="term" value="F:asparaginase activity"/>
    <property type="evidence" value="ECO:0007669"/>
    <property type="project" value="UniProtKB-UniRule"/>
</dbReference>
<dbReference type="InterPro" id="IPR027473">
    <property type="entry name" value="L-asparaginase_C"/>
</dbReference>
<dbReference type="InterPro" id="IPR027475">
    <property type="entry name" value="Asparaginase/glutaminase_AS2"/>
</dbReference>
<keyword evidence="6" id="KW-0378">Hydrolase</keyword>
<dbReference type="InterPro" id="IPR006034">
    <property type="entry name" value="Asparaginase/glutaminase-like"/>
</dbReference>
<keyword evidence="7" id="KW-0638">Presynaptic neurotoxin</keyword>
<dbReference type="SMART" id="SM00870">
    <property type="entry name" value="Asparaginase"/>
    <property type="match status" value="1"/>
</dbReference>
<dbReference type="InterPro" id="IPR006033">
    <property type="entry name" value="AsnA_fam"/>
</dbReference>
<dbReference type="EnsemblMetazoa" id="XM_022817020">
    <property type="protein sequence ID" value="XP_022672755"/>
    <property type="gene ID" value="LOC111255257"/>
</dbReference>
<dbReference type="CDD" id="cd08963">
    <property type="entry name" value="L-asparaginase_I"/>
    <property type="match status" value="1"/>
</dbReference>
<feature type="compositionally biased region" description="Polar residues" evidence="15">
    <location>
        <begin position="653"/>
        <end position="680"/>
    </location>
</feature>
<dbReference type="Pfam" id="PF12796">
    <property type="entry name" value="Ank_2"/>
    <property type="match status" value="2"/>
</dbReference>
<feature type="binding site" evidence="12">
    <location>
        <position position="142"/>
    </location>
    <ligand>
        <name>substrate</name>
    </ligand>
</feature>
<dbReference type="Proteomes" id="UP000594260">
    <property type="component" value="Unplaced"/>
</dbReference>
<dbReference type="InterPro" id="IPR002110">
    <property type="entry name" value="Ankyrin_rpt"/>
</dbReference>
<dbReference type="PANTHER" id="PTHR11707:SF28">
    <property type="entry name" value="60 KDA LYSOPHOSPHOLIPASE"/>
    <property type="match status" value="1"/>
</dbReference>
<comment type="subcellular location">
    <subcellularLocation>
        <location evidence="1">Target cell membrane</location>
    </subcellularLocation>
</comment>
<dbReference type="SUPFAM" id="SSF53774">
    <property type="entry name" value="Glutaminase/Asparaginase"/>
    <property type="match status" value="1"/>
</dbReference>
<feature type="repeat" description="ANK" evidence="13">
    <location>
        <begin position="486"/>
        <end position="518"/>
    </location>
</feature>
<dbReference type="PROSITE" id="PS00917">
    <property type="entry name" value="ASN_GLN_ASE_2"/>
    <property type="match status" value="1"/>
</dbReference>
<dbReference type="PIRSF" id="PIRSF500176">
    <property type="entry name" value="L_ASNase"/>
    <property type="match status" value="1"/>
</dbReference>
<dbReference type="KEGG" id="vde:111255257"/>
<dbReference type="RefSeq" id="XP_022672755.1">
    <property type="nucleotide sequence ID" value="XM_022817020.1"/>
</dbReference>
<keyword evidence="19" id="KW-1185">Reference proteome</keyword>
<feature type="domain" description="L-asparaginase N-terminal" evidence="16">
    <location>
        <begin position="63"/>
        <end position="275"/>
    </location>
</feature>
<feature type="domain" description="Asparaginase/glutaminase C-terminal" evidence="17">
    <location>
        <begin position="294"/>
        <end position="410"/>
    </location>
</feature>
<dbReference type="PANTHER" id="PTHR11707">
    <property type="entry name" value="L-ASPARAGINASE"/>
    <property type="match status" value="1"/>
</dbReference>
<feature type="active site" evidence="14">
    <location>
        <position position="173"/>
    </location>
</feature>
<dbReference type="GO" id="GO:0044231">
    <property type="term" value="C:host cell presynaptic membrane"/>
    <property type="evidence" value="ECO:0007669"/>
    <property type="project" value="UniProtKB-KW"/>
</dbReference>
<dbReference type="PROSITE" id="PS50088">
    <property type="entry name" value="ANK_REPEAT"/>
    <property type="match status" value="2"/>
</dbReference>
<dbReference type="InterPro" id="IPR036770">
    <property type="entry name" value="Ankyrin_rpt-contain_sf"/>
</dbReference>
<evidence type="ECO:0000256" key="4">
    <source>
        <dbReference type="ARBA" id="ARBA00022537"/>
    </source>
</evidence>
<dbReference type="InterPro" id="IPR041725">
    <property type="entry name" value="L-asparaginase_I"/>
</dbReference>
<evidence type="ECO:0000256" key="7">
    <source>
        <dbReference type="ARBA" id="ARBA00023028"/>
    </source>
</evidence>
<evidence type="ECO:0000256" key="15">
    <source>
        <dbReference type="SAM" id="MobiDB-lite"/>
    </source>
</evidence>
<dbReference type="FunCoup" id="A0A7M7MFG5">
    <property type="interactions" value="62"/>
</dbReference>
<feature type="compositionally biased region" description="Low complexity" evidence="15">
    <location>
        <begin position="695"/>
        <end position="704"/>
    </location>
</feature>
<name>A0A7M7MFG5_VARDE</name>
<dbReference type="GeneID" id="111255257"/>
<dbReference type="OrthoDB" id="542841at2759"/>
<evidence type="ECO:0000256" key="13">
    <source>
        <dbReference type="PROSITE-ProRule" id="PRU00023"/>
    </source>
</evidence>
<dbReference type="SUPFAM" id="SSF48403">
    <property type="entry name" value="Ankyrin repeat"/>
    <property type="match status" value="1"/>
</dbReference>
<dbReference type="Gene3D" id="3.40.50.40">
    <property type="match status" value="1"/>
</dbReference>
<keyword evidence="7" id="KW-0800">Toxin</keyword>
<evidence type="ECO:0000256" key="5">
    <source>
        <dbReference type="ARBA" id="ARBA00022737"/>
    </source>
</evidence>
<sequence>MAGNSNNLSPSNLSSSPSSGSLCGSSHQQHRISLDTSYIRKKLILNDDCMVSPRNPGDAKESKVLVLYSGGTIGMIKNKNGVLAPEPAMMEKKLRTYPQLHDSEYAEKMFPNVDCPPLVLPDTGDNFRVVYTVYEYQPLLDSSNMTMDDWIRISLDVQHFYMSFDGFVILHGTDTMSYTASALSFMLENLGKSVIITGSQIPLFEPRSDGRENLLNALIIAGNYIIPEVTLLFNNKLFRGNRTTKHSASNMDAFGSPNLPPLATIGIKINVDWKAVVVPASIDKFRVHSTLSRNVGLLRLFPSITVEVVRAFLTPPIEGVILQTYGAGNGPTARKDLLDEIRRATMRGVIIVNCSQCPNGRVEGVYETGNALVEAGVVPGSDMTPEAALSKLGYILSKKEWSLATKKEMMQTNLRGELTVVKETQGDLDLITAIAKTMNISSSEELEALKTTLLPSILCNVAAKGDCERLEVMRQFGAYLSACDYDYRTPLHIAASEGNAPVVEYLLKQGASVHMRDRDRRTPLLVAIDWDHHDVIDLLVRGGSHLSLPPETLAESMNSAARKGDIRRLESYRRAGANLADKDTAGRTAAHAAAECRQIEVMAYLLEYGFYTEATDVYGHTAKDIASILGHQDLVTLIEENRRPSNDDDERSSLQGSDAGSDRLSTSATVETCRLSDSTTLHLPRQSPSPRPHSPLRSSRESLPGSTADSLTGYFSASPPMRSDTISNVLSSSTMRRQQLGFATDNTSSFSSLMMQSPARRNGHILLNGFAV</sequence>
<feature type="compositionally biased region" description="Low complexity" evidence="15">
    <location>
        <begin position="1"/>
        <end position="26"/>
    </location>
</feature>
<dbReference type="Gene3D" id="1.25.40.20">
    <property type="entry name" value="Ankyrin repeat-containing domain"/>
    <property type="match status" value="2"/>
</dbReference>
<evidence type="ECO:0000256" key="14">
    <source>
        <dbReference type="PROSITE-ProRule" id="PRU10100"/>
    </source>
</evidence>
<evidence type="ECO:0000256" key="6">
    <source>
        <dbReference type="ARBA" id="ARBA00022801"/>
    </source>
</evidence>
<keyword evidence="9" id="KW-1053">Target membrane</keyword>
<dbReference type="EC" id="3.5.1.1" evidence="2"/>
<proteinExistence type="inferred from homology"/>
<protein>
    <recommendedName>
        <fullName evidence="2">asparaginase</fullName>
        <ecNumber evidence="2">3.5.1.1</ecNumber>
    </recommendedName>
</protein>
<dbReference type="Pfam" id="PF00710">
    <property type="entry name" value="Asparaginase"/>
    <property type="match status" value="1"/>
</dbReference>
<comment type="similarity">
    <text evidence="10">In the N-terminal section; belongs to the asparaginase 1 family.</text>
</comment>
<dbReference type="GO" id="GO:0044218">
    <property type="term" value="C:other organism cell membrane"/>
    <property type="evidence" value="ECO:0007669"/>
    <property type="project" value="UniProtKB-KW"/>
</dbReference>
<evidence type="ECO:0000256" key="3">
    <source>
        <dbReference type="ARBA" id="ARBA00022483"/>
    </source>
</evidence>
<dbReference type="NCBIfam" id="TIGR00519">
    <property type="entry name" value="asnASE_I"/>
    <property type="match status" value="1"/>
</dbReference>
<dbReference type="SFLD" id="SFLDS00057">
    <property type="entry name" value="Glutaminase/Asparaginase"/>
    <property type="match status" value="1"/>
</dbReference>